<name>A0A2S4JJD1_9SPIO</name>
<evidence type="ECO:0000256" key="1">
    <source>
        <dbReference type="SAM" id="MobiDB-lite"/>
    </source>
</evidence>
<dbReference type="AlphaFoldDB" id="A0A2S4JJD1"/>
<dbReference type="RefSeq" id="WP_103680611.1">
    <property type="nucleotide sequence ID" value="NZ_LPWH01000093.1"/>
</dbReference>
<protein>
    <submittedName>
        <fullName evidence="2">Uncharacterized protein</fullName>
    </submittedName>
</protein>
<dbReference type="Proteomes" id="UP000237350">
    <property type="component" value="Unassembled WGS sequence"/>
</dbReference>
<keyword evidence="3" id="KW-1185">Reference proteome</keyword>
<dbReference type="OrthoDB" id="9968822at2"/>
<comment type="caution">
    <text evidence="2">The sequence shown here is derived from an EMBL/GenBank/DDBJ whole genome shotgun (WGS) entry which is preliminary data.</text>
</comment>
<dbReference type="EMBL" id="LPWH01000093">
    <property type="protein sequence ID" value="POQ99643.1"/>
    <property type="molecule type" value="Genomic_DNA"/>
</dbReference>
<organism evidence="2 3">
    <name type="scientific">Alkalispirochaeta sphaeroplastigenens</name>
    <dbReference type="NCBI Taxonomy" id="1187066"/>
    <lineage>
        <taxon>Bacteria</taxon>
        <taxon>Pseudomonadati</taxon>
        <taxon>Spirochaetota</taxon>
        <taxon>Spirochaetia</taxon>
        <taxon>Spirochaetales</taxon>
        <taxon>Spirochaetaceae</taxon>
        <taxon>Alkalispirochaeta</taxon>
    </lineage>
</organism>
<feature type="region of interest" description="Disordered" evidence="1">
    <location>
        <begin position="22"/>
        <end position="45"/>
    </location>
</feature>
<evidence type="ECO:0000313" key="2">
    <source>
        <dbReference type="EMBL" id="POQ99643.1"/>
    </source>
</evidence>
<reference evidence="3" key="1">
    <citation type="submission" date="2015-12" db="EMBL/GenBank/DDBJ databases">
        <authorList>
            <person name="Lodha T.D."/>
            <person name="Chintalapati S."/>
            <person name="Chintalapati V.R."/>
            <person name="Sravanthi T."/>
        </authorList>
    </citation>
    <scope>NUCLEOTIDE SEQUENCE [LARGE SCALE GENOMIC DNA]</scope>
    <source>
        <strain evidence="3">JC133</strain>
    </source>
</reference>
<accession>A0A2S4JJD1</accession>
<sequence length="261" mass="28501">MKVLPVLFVLVLGVGVLGAQSPERSGGEGFSITPPPRGYGSYSRDPAANRHRAELSWHYLETDLYTLQGGSLYITSRLFRRSWGGFSLQYGGFYLQGEETAAIMTKTNGSWVSDQDEETDLRVSGFGVAPTLEVVLWGSTEAGPERSRRAQLLGFAGFDGGHQFFSQDLGEGWENYYSRYAAPLAGVQLHIPLGGLLISPFGMYKHLYGQSLYNGTTHDFDIALASGGVDLLWRGISVSGIVQALDDRSDKTYTLSVGFSF</sequence>
<evidence type="ECO:0000313" key="3">
    <source>
        <dbReference type="Proteomes" id="UP000237350"/>
    </source>
</evidence>
<gene>
    <name evidence="2" type="ORF">AU468_10050</name>
</gene>
<proteinExistence type="predicted"/>